<protein>
    <submittedName>
        <fullName evidence="1">Uncharacterized protein</fullName>
    </submittedName>
</protein>
<dbReference type="Proteomes" id="UP000609172">
    <property type="component" value="Unassembled WGS sequence"/>
</dbReference>
<name>A0A934UIN1_9FLAO</name>
<dbReference type="EMBL" id="JAEHFV010000001">
    <property type="protein sequence ID" value="MBK0368744.1"/>
    <property type="molecule type" value="Genomic_DNA"/>
</dbReference>
<proteinExistence type="predicted"/>
<gene>
    <name evidence="1" type="ORF">I5M07_02765</name>
</gene>
<dbReference type="InterPro" id="IPR046228">
    <property type="entry name" value="DUF6261"/>
</dbReference>
<organism evidence="1 2">
    <name type="scientific">Flavobacterium agrisoli</name>
    <dbReference type="NCBI Taxonomy" id="2793066"/>
    <lineage>
        <taxon>Bacteria</taxon>
        <taxon>Pseudomonadati</taxon>
        <taxon>Bacteroidota</taxon>
        <taxon>Flavobacteriia</taxon>
        <taxon>Flavobacteriales</taxon>
        <taxon>Flavobacteriaceae</taxon>
        <taxon>Flavobacterium</taxon>
    </lineage>
</organism>
<dbReference type="Pfam" id="PF19775">
    <property type="entry name" value="DUF6261"/>
    <property type="match status" value="1"/>
</dbReference>
<dbReference type="AlphaFoldDB" id="A0A934UIN1"/>
<evidence type="ECO:0000313" key="2">
    <source>
        <dbReference type="Proteomes" id="UP000609172"/>
    </source>
</evidence>
<reference evidence="1" key="1">
    <citation type="submission" date="2020-12" db="EMBL/GenBank/DDBJ databases">
        <title>Bacterial novel species Flavobacterium sp. SE-1-e isolated from soil.</title>
        <authorList>
            <person name="Jung H.-Y."/>
        </authorList>
    </citation>
    <scope>NUCLEOTIDE SEQUENCE</scope>
    <source>
        <strain evidence="1">SE-1-e</strain>
    </source>
</reference>
<comment type="caution">
    <text evidence="1">The sequence shown here is derived from an EMBL/GenBank/DDBJ whole genome shotgun (WGS) entry which is preliminary data.</text>
</comment>
<evidence type="ECO:0000313" key="1">
    <source>
        <dbReference type="EMBL" id="MBK0368744.1"/>
    </source>
</evidence>
<sequence length="246" mass="28205">MKKLERLNLARLSNLEFGQLLKSTCDELANSAGLNITDEVFVNYINMLAAKSADYDKSQLQITKSDATAKIVEADKQRDNAITALLRILNVFELSDNTAELEAYTSLFNLFTNYKGIQNWNFVEETNGIDNLLIELETQKYSEHLTTLTMTSFVERIKIANDQFKLLFSERTQEKANKEVYDVKLLRQEITKVYTDLSNYVLSLSKALDSEQYNRSLNLLNTTRKYYSDMLARRNNKTTTDAAAVN</sequence>
<accession>A0A934UIN1</accession>
<dbReference type="RefSeq" id="WP_200104660.1">
    <property type="nucleotide sequence ID" value="NZ_JAEHFV010000001.1"/>
</dbReference>
<keyword evidence="2" id="KW-1185">Reference proteome</keyword>